<sequence length="165" mass="19617">MSQFDVYTFLKTEWCKCTVEKKNIDTLFRHCCGQLKFRVTYETRNFCLEERKECPLSLAPHDWFLYINFLSFVFPIQATGDSNQPFSSPLHRYSIATPSLLHRYFIATSSLLHRYFIANSSPHRRRYKDRTFCNIATEPTHFYLCYNHIHLRDNLLPNSGVKNFA</sequence>
<proteinExistence type="predicted"/>
<reference evidence="2" key="1">
    <citation type="submission" date="2016-05" db="EMBL/GenBank/DDBJ databases">
        <authorList>
            <person name="Naeem Raeece"/>
        </authorList>
    </citation>
    <scope>NUCLEOTIDE SEQUENCE [LARGE SCALE GENOMIC DNA]</scope>
</reference>
<gene>
    <name evidence="1" type="ORF">POVCU1_074020</name>
</gene>
<accession>A0A1A8XAA6</accession>
<evidence type="ECO:0000313" key="2">
    <source>
        <dbReference type="Proteomes" id="UP000078546"/>
    </source>
</evidence>
<evidence type="ECO:0000313" key="1">
    <source>
        <dbReference type="EMBL" id="SBT02187.1"/>
    </source>
</evidence>
<dbReference type="AlphaFoldDB" id="A0A1A8XAA6"/>
<name>A0A1A8XAA6_PLAOA</name>
<protein>
    <submittedName>
        <fullName evidence="1">Uncharacterized protein</fullName>
    </submittedName>
</protein>
<organism evidence="1 2">
    <name type="scientific">Plasmodium ovale curtisi</name>
    <dbReference type="NCBI Taxonomy" id="864141"/>
    <lineage>
        <taxon>Eukaryota</taxon>
        <taxon>Sar</taxon>
        <taxon>Alveolata</taxon>
        <taxon>Apicomplexa</taxon>
        <taxon>Aconoidasida</taxon>
        <taxon>Haemosporida</taxon>
        <taxon>Plasmodiidae</taxon>
        <taxon>Plasmodium</taxon>
        <taxon>Plasmodium (Plasmodium)</taxon>
    </lineage>
</organism>
<dbReference type="Proteomes" id="UP000078546">
    <property type="component" value="Unassembled WGS sequence"/>
</dbReference>
<dbReference type="EMBL" id="FLQV01003167">
    <property type="protein sequence ID" value="SBT02187.1"/>
    <property type="molecule type" value="Genomic_DNA"/>
</dbReference>